<gene>
    <name evidence="1" type="ORF">E2C01_101495</name>
</gene>
<dbReference type="EMBL" id="VSRR010147469">
    <property type="protein sequence ID" value="MPD05735.1"/>
    <property type="molecule type" value="Genomic_DNA"/>
</dbReference>
<name>A0A5B7KM43_PORTR</name>
<comment type="caution">
    <text evidence="1">The sequence shown here is derived from an EMBL/GenBank/DDBJ whole genome shotgun (WGS) entry which is preliminary data.</text>
</comment>
<sequence length="91" mass="9636">MDSATRYDPARLSGRVHCGASGPAAHLVPASKHLSILSCEFASIPPLFSSTLTPPLPTLPPPTPQYIPTELLGPPWASHISGSLNKTDEEH</sequence>
<accession>A0A5B7KM43</accession>
<keyword evidence="2" id="KW-1185">Reference proteome</keyword>
<protein>
    <submittedName>
        <fullName evidence="1">Uncharacterized protein</fullName>
    </submittedName>
</protein>
<reference evidence="1 2" key="1">
    <citation type="submission" date="2019-05" db="EMBL/GenBank/DDBJ databases">
        <title>Another draft genome of Portunus trituberculatus and its Hox gene families provides insights of decapod evolution.</title>
        <authorList>
            <person name="Jeong J.-H."/>
            <person name="Song I."/>
            <person name="Kim S."/>
            <person name="Choi T."/>
            <person name="Kim D."/>
            <person name="Ryu S."/>
            <person name="Kim W."/>
        </authorList>
    </citation>
    <scope>NUCLEOTIDE SEQUENCE [LARGE SCALE GENOMIC DNA]</scope>
    <source>
        <tissue evidence="1">Muscle</tissue>
    </source>
</reference>
<dbReference type="Proteomes" id="UP000324222">
    <property type="component" value="Unassembled WGS sequence"/>
</dbReference>
<evidence type="ECO:0000313" key="2">
    <source>
        <dbReference type="Proteomes" id="UP000324222"/>
    </source>
</evidence>
<dbReference type="AlphaFoldDB" id="A0A5B7KM43"/>
<organism evidence="1 2">
    <name type="scientific">Portunus trituberculatus</name>
    <name type="common">Swimming crab</name>
    <name type="synonym">Neptunus trituberculatus</name>
    <dbReference type="NCBI Taxonomy" id="210409"/>
    <lineage>
        <taxon>Eukaryota</taxon>
        <taxon>Metazoa</taxon>
        <taxon>Ecdysozoa</taxon>
        <taxon>Arthropoda</taxon>
        <taxon>Crustacea</taxon>
        <taxon>Multicrustacea</taxon>
        <taxon>Malacostraca</taxon>
        <taxon>Eumalacostraca</taxon>
        <taxon>Eucarida</taxon>
        <taxon>Decapoda</taxon>
        <taxon>Pleocyemata</taxon>
        <taxon>Brachyura</taxon>
        <taxon>Eubrachyura</taxon>
        <taxon>Portunoidea</taxon>
        <taxon>Portunidae</taxon>
        <taxon>Portuninae</taxon>
        <taxon>Portunus</taxon>
    </lineage>
</organism>
<evidence type="ECO:0000313" key="1">
    <source>
        <dbReference type="EMBL" id="MPD05735.1"/>
    </source>
</evidence>
<proteinExistence type="predicted"/>